<dbReference type="GO" id="GO:0006355">
    <property type="term" value="P:regulation of DNA-templated transcription"/>
    <property type="evidence" value="ECO:0007669"/>
    <property type="project" value="InterPro"/>
</dbReference>
<dbReference type="InterPro" id="IPR000014">
    <property type="entry name" value="PAS"/>
</dbReference>
<sequence>MNPDVILTALFLTSASGYLLLGARLWQLGDVGHRRVSVSFCLLSVLIVAGTAQFLALNETMLLAGRIAHFIAAAALPFVALVIFRHYIGRALSPAPLALLAIIPLLSIVVALSNPWHGWLWQGGLNATLQGWGPWFLYVHAPYSYLLLSTSLLSLVLHSKAVIPGSRSTVLLLASVVFIVFAALISHDFGVGVAASVTLPAALAILLPAFAWLVFQAQVVEFVPLAYETVFQNMHDPVVVVDERQRVIGLNRGAERLLKVSETDALRVSLRSLFGTEMPEVYDALQTGLPQKMLTSTGRFLHLQTSPLHDRRKGGRTGQVLMFRDVSDVEKAQQDVRSSEKLLRTLIDHSVNGVVRLRWSTESGCRRLHCVFANGAAGRFLQVNPVTMLNRPASEIIQLACSGMSADDARTTVDKFLSDTAQGEVVDFETCVKCRTDGKWLRVIAEPVGDNVAVTFVDVTDRKAKELQMESIAWSDPLTGVLNRRGFERDAAQRLSLSDDLASGALLFVDLNDFKKINDRCGHEVGDLLLTIAADRLRKTLRSCDIIGRPGGDEFVALVPDVTAELADTLAASLSQTLEQPYRIGDARLHCSASIGMALYPQHANTLTGLMRAADQAMYRAKERSRGVTELHRSNLLEKAG</sequence>
<gene>
    <name evidence="3" type="ORF">BA177_15310</name>
</gene>
<organism evidence="3 4">
    <name type="scientific">Woeseia oceani</name>
    <dbReference type="NCBI Taxonomy" id="1548547"/>
    <lineage>
        <taxon>Bacteria</taxon>
        <taxon>Pseudomonadati</taxon>
        <taxon>Pseudomonadota</taxon>
        <taxon>Gammaproteobacteria</taxon>
        <taxon>Woeseiales</taxon>
        <taxon>Woeseiaceae</taxon>
        <taxon>Woeseia</taxon>
    </lineage>
</organism>
<dbReference type="Pfam" id="PF00989">
    <property type="entry name" value="PAS"/>
    <property type="match status" value="1"/>
</dbReference>
<dbReference type="AlphaFoldDB" id="A0A193LIN8"/>
<dbReference type="Gene3D" id="3.30.70.270">
    <property type="match status" value="1"/>
</dbReference>
<dbReference type="SMART" id="SM00091">
    <property type="entry name" value="PAS"/>
    <property type="match status" value="2"/>
</dbReference>
<feature type="transmembrane region" description="Helical" evidence="1">
    <location>
        <begin position="96"/>
        <end position="115"/>
    </location>
</feature>
<dbReference type="Pfam" id="PF13426">
    <property type="entry name" value="PAS_9"/>
    <property type="match status" value="1"/>
</dbReference>
<dbReference type="RefSeq" id="WP_068617619.1">
    <property type="nucleotide sequence ID" value="NZ_CP016268.1"/>
</dbReference>
<dbReference type="SUPFAM" id="SSF55073">
    <property type="entry name" value="Nucleotide cyclase"/>
    <property type="match status" value="1"/>
</dbReference>
<dbReference type="InterPro" id="IPR013767">
    <property type="entry name" value="PAS_fold"/>
</dbReference>
<dbReference type="OrthoDB" id="9812260at2"/>
<dbReference type="NCBIfam" id="TIGR00254">
    <property type="entry name" value="GGDEF"/>
    <property type="match status" value="1"/>
</dbReference>
<proteinExistence type="predicted"/>
<keyword evidence="1" id="KW-1133">Transmembrane helix</keyword>
<reference evidence="3 4" key="1">
    <citation type="submission" date="2016-06" db="EMBL/GenBank/DDBJ databases">
        <title>Complete genome sequence of a deep-branching marine Gamma Proteobacterium Woeseia oceani type strain XK5.</title>
        <authorList>
            <person name="Mu D."/>
            <person name="Du Z."/>
        </authorList>
    </citation>
    <scope>NUCLEOTIDE SEQUENCE [LARGE SCALE GENOMIC DNA]</scope>
    <source>
        <strain evidence="3 4">XK5</strain>
    </source>
</reference>
<feature type="transmembrane region" description="Helical" evidence="1">
    <location>
        <begin position="38"/>
        <end position="57"/>
    </location>
</feature>
<dbReference type="SMART" id="SM00267">
    <property type="entry name" value="GGDEF"/>
    <property type="match status" value="1"/>
</dbReference>
<keyword evidence="1" id="KW-0812">Transmembrane</keyword>
<evidence type="ECO:0000256" key="1">
    <source>
        <dbReference type="SAM" id="Phobius"/>
    </source>
</evidence>
<dbReference type="Proteomes" id="UP000092695">
    <property type="component" value="Chromosome"/>
</dbReference>
<dbReference type="CDD" id="cd00130">
    <property type="entry name" value="PAS"/>
    <property type="match status" value="1"/>
</dbReference>
<feature type="transmembrane region" description="Helical" evidence="1">
    <location>
        <begin position="6"/>
        <end position="26"/>
    </location>
</feature>
<evidence type="ECO:0000313" key="3">
    <source>
        <dbReference type="EMBL" id="ANO52372.1"/>
    </source>
</evidence>
<dbReference type="InterPro" id="IPR035965">
    <property type="entry name" value="PAS-like_dom_sf"/>
</dbReference>
<dbReference type="KEGG" id="woc:BA177_15310"/>
<dbReference type="InterPro" id="IPR031621">
    <property type="entry name" value="HisKA_7TM"/>
</dbReference>
<dbReference type="InterPro" id="IPR043128">
    <property type="entry name" value="Rev_trsase/Diguanyl_cyclase"/>
</dbReference>
<evidence type="ECO:0000259" key="2">
    <source>
        <dbReference type="PROSITE" id="PS50887"/>
    </source>
</evidence>
<feature type="domain" description="GGDEF" evidence="2">
    <location>
        <begin position="502"/>
        <end position="634"/>
    </location>
</feature>
<dbReference type="InterPro" id="IPR000160">
    <property type="entry name" value="GGDEF_dom"/>
</dbReference>
<feature type="transmembrane region" description="Helical" evidence="1">
    <location>
        <begin position="193"/>
        <end position="215"/>
    </location>
</feature>
<dbReference type="Pfam" id="PF00990">
    <property type="entry name" value="GGDEF"/>
    <property type="match status" value="1"/>
</dbReference>
<dbReference type="Pfam" id="PF16927">
    <property type="entry name" value="HisKA_7TM"/>
    <property type="match status" value="1"/>
</dbReference>
<dbReference type="PANTHER" id="PTHR44757:SF2">
    <property type="entry name" value="BIOFILM ARCHITECTURE MAINTENANCE PROTEIN MBAA"/>
    <property type="match status" value="1"/>
</dbReference>
<dbReference type="Gene3D" id="3.30.450.20">
    <property type="entry name" value="PAS domain"/>
    <property type="match status" value="2"/>
</dbReference>
<keyword evidence="4" id="KW-1185">Reference proteome</keyword>
<dbReference type="PANTHER" id="PTHR44757">
    <property type="entry name" value="DIGUANYLATE CYCLASE DGCP"/>
    <property type="match status" value="1"/>
</dbReference>
<feature type="transmembrane region" description="Helical" evidence="1">
    <location>
        <begin position="63"/>
        <end position="84"/>
    </location>
</feature>
<keyword evidence="1" id="KW-0472">Membrane</keyword>
<dbReference type="InterPro" id="IPR029787">
    <property type="entry name" value="Nucleotide_cyclase"/>
</dbReference>
<dbReference type="InterPro" id="IPR052155">
    <property type="entry name" value="Biofilm_reg_signaling"/>
</dbReference>
<dbReference type="CDD" id="cd01949">
    <property type="entry name" value="GGDEF"/>
    <property type="match status" value="1"/>
</dbReference>
<dbReference type="PROSITE" id="PS50887">
    <property type="entry name" value="GGDEF"/>
    <property type="match status" value="1"/>
</dbReference>
<dbReference type="STRING" id="1548547.BA177_15310"/>
<feature type="transmembrane region" description="Helical" evidence="1">
    <location>
        <begin position="135"/>
        <end position="157"/>
    </location>
</feature>
<name>A0A193LIN8_9GAMM</name>
<dbReference type="EMBL" id="CP016268">
    <property type="protein sequence ID" value="ANO52372.1"/>
    <property type="molecule type" value="Genomic_DNA"/>
</dbReference>
<protein>
    <recommendedName>
        <fullName evidence="2">GGDEF domain-containing protein</fullName>
    </recommendedName>
</protein>
<feature type="transmembrane region" description="Helical" evidence="1">
    <location>
        <begin position="169"/>
        <end position="187"/>
    </location>
</feature>
<evidence type="ECO:0000313" key="4">
    <source>
        <dbReference type="Proteomes" id="UP000092695"/>
    </source>
</evidence>
<dbReference type="SUPFAM" id="SSF55785">
    <property type="entry name" value="PYP-like sensor domain (PAS domain)"/>
    <property type="match status" value="2"/>
</dbReference>
<accession>A0A193LIN8</accession>